<dbReference type="EMBL" id="AUSU01004764">
    <property type="protein sequence ID" value="EPS64526.1"/>
    <property type="molecule type" value="Genomic_DNA"/>
</dbReference>
<evidence type="ECO:0000313" key="2">
    <source>
        <dbReference type="Proteomes" id="UP000015453"/>
    </source>
</evidence>
<accession>S8CIM2</accession>
<sequence>KKQDYQFCEICRLNHNQGNRHKYFPAHKSAVSGLLTRFRSKLDDVRFFLKYPKAFRPENAQENGFWCLFCNRNVLELGPTDASGNVIEHLASVEHWKKVKEFMWKHGPGMEGADVFRISELDFEKWGKKLESIKNNNTSVKRVANGPLIGPVNDIHNELSAEFTANIHEPLVFNTPNSVVPLRAYTNE</sequence>
<dbReference type="Proteomes" id="UP000015453">
    <property type="component" value="Unassembled WGS sequence"/>
</dbReference>
<protein>
    <recommendedName>
        <fullName evidence="3">Coiled-coil domain-containing protein 84</fullName>
    </recommendedName>
</protein>
<name>S8CIM2_9LAMI</name>
<dbReference type="OrthoDB" id="1892805at2759"/>
<reference evidence="1 2" key="1">
    <citation type="journal article" date="2013" name="BMC Genomics">
        <title>The miniature genome of a carnivorous plant Genlisea aurea contains a low number of genes and short non-coding sequences.</title>
        <authorList>
            <person name="Leushkin E.V."/>
            <person name="Sutormin R.A."/>
            <person name="Nabieva E.R."/>
            <person name="Penin A.A."/>
            <person name="Kondrashov A.S."/>
            <person name="Logacheva M.D."/>
        </authorList>
    </citation>
    <scope>NUCLEOTIDE SEQUENCE [LARGE SCALE GENOMIC DNA]</scope>
</reference>
<evidence type="ECO:0008006" key="3">
    <source>
        <dbReference type="Google" id="ProtNLM"/>
    </source>
</evidence>
<keyword evidence="2" id="KW-1185">Reference proteome</keyword>
<organism evidence="1 2">
    <name type="scientific">Genlisea aurea</name>
    <dbReference type="NCBI Taxonomy" id="192259"/>
    <lineage>
        <taxon>Eukaryota</taxon>
        <taxon>Viridiplantae</taxon>
        <taxon>Streptophyta</taxon>
        <taxon>Embryophyta</taxon>
        <taxon>Tracheophyta</taxon>
        <taxon>Spermatophyta</taxon>
        <taxon>Magnoliopsida</taxon>
        <taxon>eudicotyledons</taxon>
        <taxon>Gunneridae</taxon>
        <taxon>Pentapetalae</taxon>
        <taxon>asterids</taxon>
        <taxon>lamiids</taxon>
        <taxon>Lamiales</taxon>
        <taxon>Lentibulariaceae</taxon>
        <taxon>Genlisea</taxon>
    </lineage>
</organism>
<proteinExistence type="predicted"/>
<gene>
    <name evidence="1" type="ORF">M569_10255</name>
</gene>
<evidence type="ECO:0000313" key="1">
    <source>
        <dbReference type="EMBL" id="EPS64526.1"/>
    </source>
</evidence>
<dbReference type="InterPro" id="IPR028015">
    <property type="entry name" value="CCDC84-like"/>
</dbReference>
<dbReference type="AlphaFoldDB" id="S8CIM2"/>
<comment type="caution">
    <text evidence="1">The sequence shown here is derived from an EMBL/GenBank/DDBJ whole genome shotgun (WGS) entry which is preliminary data.</text>
</comment>
<feature type="non-terminal residue" evidence="1">
    <location>
        <position position="1"/>
    </location>
</feature>
<dbReference type="PANTHER" id="PTHR31198:SF1">
    <property type="entry name" value="CENTROSOMAL AT-AC SPLICING FACTOR"/>
    <property type="match status" value="1"/>
</dbReference>
<dbReference type="PANTHER" id="PTHR31198">
    <property type="entry name" value="COILED-COIL DOMAIN-CONTAINING PROTEIN 84"/>
    <property type="match status" value="1"/>
</dbReference>
<dbReference type="Pfam" id="PF14968">
    <property type="entry name" value="CCDC84"/>
    <property type="match status" value="1"/>
</dbReference>
<feature type="non-terminal residue" evidence="1">
    <location>
        <position position="188"/>
    </location>
</feature>